<accession>A0A1R3JZZ7</accession>
<dbReference type="EMBL" id="AWWV01006656">
    <property type="protein sequence ID" value="OMP00419.1"/>
    <property type="molecule type" value="Genomic_DNA"/>
</dbReference>
<organism evidence="1 2">
    <name type="scientific">Corchorus capsularis</name>
    <name type="common">Jute</name>
    <dbReference type="NCBI Taxonomy" id="210143"/>
    <lineage>
        <taxon>Eukaryota</taxon>
        <taxon>Viridiplantae</taxon>
        <taxon>Streptophyta</taxon>
        <taxon>Embryophyta</taxon>
        <taxon>Tracheophyta</taxon>
        <taxon>Spermatophyta</taxon>
        <taxon>Magnoliopsida</taxon>
        <taxon>eudicotyledons</taxon>
        <taxon>Gunneridae</taxon>
        <taxon>Pentapetalae</taxon>
        <taxon>rosids</taxon>
        <taxon>malvids</taxon>
        <taxon>Malvales</taxon>
        <taxon>Malvaceae</taxon>
        <taxon>Grewioideae</taxon>
        <taxon>Apeibeae</taxon>
        <taxon>Corchorus</taxon>
    </lineage>
</organism>
<comment type="caution">
    <text evidence="1">The sequence shown here is derived from an EMBL/GenBank/DDBJ whole genome shotgun (WGS) entry which is preliminary data.</text>
</comment>
<name>A0A1R3JZZ7_COCAP</name>
<proteinExistence type="predicted"/>
<dbReference type="AlphaFoldDB" id="A0A1R3JZZ7"/>
<protein>
    <submittedName>
        <fullName evidence="1">Actin-like protein</fullName>
    </submittedName>
</protein>
<reference evidence="1 2" key="1">
    <citation type="submission" date="2013-09" db="EMBL/GenBank/DDBJ databases">
        <title>Corchorus capsularis genome sequencing.</title>
        <authorList>
            <person name="Alam M."/>
            <person name="Haque M.S."/>
            <person name="Islam M.S."/>
            <person name="Emdad E.M."/>
            <person name="Islam M.M."/>
            <person name="Ahmed B."/>
            <person name="Halim A."/>
            <person name="Hossen Q.M.M."/>
            <person name="Hossain M.Z."/>
            <person name="Ahmed R."/>
            <person name="Khan M.M."/>
            <person name="Islam R."/>
            <person name="Rashid M.M."/>
            <person name="Khan S.A."/>
            <person name="Rahman M.S."/>
            <person name="Alam M."/>
        </authorList>
    </citation>
    <scope>NUCLEOTIDE SEQUENCE [LARGE SCALE GENOMIC DNA]</scope>
    <source>
        <strain evidence="2">cv. CVL-1</strain>
        <tissue evidence="1">Whole seedling</tissue>
    </source>
</reference>
<keyword evidence="2" id="KW-1185">Reference proteome</keyword>
<dbReference type="Gramene" id="OMP00419">
    <property type="protein sequence ID" value="OMP00419"/>
    <property type="gene ID" value="CCACVL1_03354"/>
</dbReference>
<dbReference type="Proteomes" id="UP000188268">
    <property type="component" value="Unassembled WGS sequence"/>
</dbReference>
<gene>
    <name evidence="1" type="ORF">CCACVL1_03354</name>
</gene>
<evidence type="ECO:0000313" key="2">
    <source>
        <dbReference type="Proteomes" id="UP000188268"/>
    </source>
</evidence>
<sequence>MDDFAARTRESLPYLPAISLSTEVNGTLADTALIPPEKHYLRKKEEHSNRKMSPPQEPIRFEEEGMVCSFDQLNRCWTMFNSVSHSYWYGNGRRSAQIRPLACMAERRHKTKKKTRVTRIRCLFVFLELPLIDIELVPHMGEAVPSLHSGKRVARFGQGGLSFSKQGAGMTYRATHLLSVLQDQVWLDRGGLTH</sequence>
<evidence type="ECO:0000313" key="1">
    <source>
        <dbReference type="EMBL" id="OMP00419.1"/>
    </source>
</evidence>